<comment type="cofactor">
    <cofactor evidence="9">
        <name>Mg(2+)</name>
        <dbReference type="ChEBI" id="CHEBI:18420"/>
    </cofactor>
</comment>
<evidence type="ECO:0000256" key="7">
    <source>
        <dbReference type="ARBA" id="ARBA00022993"/>
    </source>
</evidence>
<proteinExistence type="inferred from homology"/>
<dbReference type="EMBL" id="AP018150">
    <property type="protein sequence ID" value="BBE10271.1"/>
    <property type="molecule type" value="Genomic_DNA"/>
</dbReference>
<keyword evidence="6 9" id="KW-0460">Magnesium</keyword>
<feature type="binding site" evidence="9">
    <location>
        <position position="73"/>
    </location>
    <ligand>
        <name>substrate</name>
    </ligand>
</feature>
<keyword evidence="5 9" id="KW-0067">ATP-binding</keyword>
<dbReference type="GO" id="GO:0004595">
    <property type="term" value="F:pantetheine-phosphate adenylyltransferase activity"/>
    <property type="evidence" value="ECO:0007669"/>
    <property type="project" value="UniProtKB-UniRule"/>
</dbReference>
<dbReference type="PANTHER" id="PTHR21342">
    <property type="entry name" value="PHOSPHOPANTETHEINE ADENYLYLTRANSFERASE"/>
    <property type="match status" value="1"/>
</dbReference>
<comment type="function">
    <text evidence="9">Reversibly transfers an adenylyl group from ATP to 4'-phosphopantetheine, yielding dephospho-CoA (dPCoA) and pyrophosphate.</text>
</comment>
<accession>A0A2Z6EXV1</accession>
<keyword evidence="2 9" id="KW-0808">Transferase</keyword>
<protein>
    <recommendedName>
        <fullName evidence="9">Phosphopantetheine adenylyltransferase</fullName>
        <ecNumber evidence="9">2.7.7.3</ecNumber>
    </recommendedName>
    <alternativeName>
        <fullName evidence="9">Dephospho-CoA pyrophosphorylase</fullName>
    </alternativeName>
    <alternativeName>
        <fullName evidence="9">Pantetheine-phosphate adenylyltransferase</fullName>
        <shortName evidence="9">PPAT</shortName>
    </alternativeName>
</protein>
<dbReference type="AlphaFoldDB" id="A0A2Z6EXV1"/>
<feature type="binding site" evidence="9">
    <location>
        <begin position="123"/>
        <end position="129"/>
    </location>
    <ligand>
        <name>ATP</name>
        <dbReference type="ChEBI" id="CHEBI:30616"/>
    </ligand>
</feature>
<dbReference type="GO" id="GO:0015937">
    <property type="term" value="P:coenzyme A biosynthetic process"/>
    <property type="evidence" value="ECO:0007669"/>
    <property type="project" value="UniProtKB-UniRule"/>
</dbReference>
<feature type="binding site" evidence="9">
    <location>
        <position position="87"/>
    </location>
    <ligand>
        <name>substrate</name>
    </ligand>
</feature>
<dbReference type="PANTHER" id="PTHR21342:SF1">
    <property type="entry name" value="PHOSPHOPANTETHEINE ADENYLYLTRANSFERASE"/>
    <property type="match status" value="1"/>
</dbReference>
<dbReference type="CDD" id="cd02163">
    <property type="entry name" value="PPAT"/>
    <property type="match status" value="1"/>
</dbReference>
<dbReference type="HAMAP" id="MF_00151">
    <property type="entry name" value="PPAT_bact"/>
    <property type="match status" value="1"/>
</dbReference>
<evidence type="ECO:0000256" key="1">
    <source>
        <dbReference type="ARBA" id="ARBA00022490"/>
    </source>
</evidence>
<dbReference type="GO" id="GO:0005737">
    <property type="term" value="C:cytoplasm"/>
    <property type="evidence" value="ECO:0007669"/>
    <property type="project" value="UniProtKB-SubCell"/>
</dbReference>
<dbReference type="Pfam" id="PF01467">
    <property type="entry name" value="CTP_transf_like"/>
    <property type="match status" value="1"/>
</dbReference>
<sequence length="175" mass="19958">MIVAVYPGTFDPFTRGHEDIVRRASSIFDKLIIGVADSRNKRPFFTLEERLAIAREVLGHYSNVQVESFKGLLKDFVRSHEARVIVRGLRAVSDFEYEFQMAGMNRYLMPDIEMMFMTPADQYQFISGTIVREIAQLGGDISKFVFPSVEKWIKDKAAKLAAEVDDNSQQQLARG</sequence>
<keyword evidence="1 9" id="KW-0963">Cytoplasm</keyword>
<feature type="binding site" evidence="9">
    <location>
        <begin position="88"/>
        <end position="90"/>
    </location>
    <ligand>
        <name>ATP</name>
        <dbReference type="ChEBI" id="CHEBI:30616"/>
    </ligand>
</feature>
<evidence type="ECO:0000256" key="9">
    <source>
        <dbReference type="HAMAP-Rule" id="MF_00151"/>
    </source>
</evidence>
<dbReference type="GO" id="GO:0005524">
    <property type="term" value="F:ATP binding"/>
    <property type="evidence" value="ECO:0007669"/>
    <property type="project" value="UniProtKB-KW"/>
</dbReference>
<dbReference type="NCBIfam" id="TIGR01510">
    <property type="entry name" value="coaD_prev_kdtB"/>
    <property type="match status" value="1"/>
</dbReference>
<comment type="pathway">
    <text evidence="9">Cofactor biosynthesis; coenzyme A biosynthesis; CoA from (R)-pantothenate: step 4/5.</text>
</comment>
<evidence type="ECO:0000313" key="10">
    <source>
        <dbReference type="EMBL" id="BBE10271.1"/>
    </source>
</evidence>
<keyword evidence="11" id="KW-1185">Reference proteome</keyword>
<evidence type="ECO:0000256" key="4">
    <source>
        <dbReference type="ARBA" id="ARBA00022741"/>
    </source>
</evidence>
<feature type="binding site" evidence="9">
    <location>
        <position position="41"/>
    </location>
    <ligand>
        <name>substrate</name>
    </ligand>
</feature>
<dbReference type="Gene3D" id="3.40.50.620">
    <property type="entry name" value="HUPs"/>
    <property type="match status" value="1"/>
</dbReference>
<keyword evidence="4 9" id="KW-0547">Nucleotide-binding</keyword>
<keyword evidence="7 9" id="KW-0173">Coenzyme A biosynthesis</keyword>
<evidence type="ECO:0000313" key="11">
    <source>
        <dbReference type="Proteomes" id="UP000282597"/>
    </source>
</evidence>
<dbReference type="PRINTS" id="PR01020">
    <property type="entry name" value="LPSBIOSNTHSS"/>
</dbReference>
<dbReference type="UniPathway" id="UPA00241">
    <property type="reaction ID" value="UER00355"/>
</dbReference>
<feature type="site" description="Transition state stabilizer" evidence="9">
    <location>
        <position position="17"/>
    </location>
</feature>
<comment type="subcellular location">
    <subcellularLocation>
        <location evidence="9">Cytoplasm</location>
    </subcellularLocation>
</comment>
<evidence type="ECO:0000256" key="2">
    <source>
        <dbReference type="ARBA" id="ARBA00022679"/>
    </source>
</evidence>
<dbReference type="EC" id="2.7.7.3" evidence="9"/>
<comment type="catalytic activity">
    <reaction evidence="8 9">
        <text>(R)-4'-phosphopantetheine + ATP + H(+) = 3'-dephospho-CoA + diphosphate</text>
        <dbReference type="Rhea" id="RHEA:19801"/>
        <dbReference type="ChEBI" id="CHEBI:15378"/>
        <dbReference type="ChEBI" id="CHEBI:30616"/>
        <dbReference type="ChEBI" id="CHEBI:33019"/>
        <dbReference type="ChEBI" id="CHEBI:57328"/>
        <dbReference type="ChEBI" id="CHEBI:61723"/>
        <dbReference type="EC" id="2.7.7.3"/>
    </reaction>
</comment>
<dbReference type="InterPro" id="IPR001980">
    <property type="entry name" value="PPAT"/>
</dbReference>
<comment type="similarity">
    <text evidence="9">Belongs to the bacterial CoaD family.</text>
</comment>
<feature type="binding site" evidence="9">
    <location>
        <position position="98"/>
    </location>
    <ligand>
        <name>ATP</name>
        <dbReference type="ChEBI" id="CHEBI:30616"/>
    </ligand>
</feature>
<evidence type="ECO:0000256" key="6">
    <source>
        <dbReference type="ARBA" id="ARBA00022842"/>
    </source>
</evidence>
<dbReference type="InterPro" id="IPR014729">
    <property type="entry name" value="Rossmann-like_a/b/a_fold"/>
</dbReference>
<dbReference type="Proteomes" id="UP000282597">
    <property type="component" value="Chromosome"/>
</dbReference>
<dbReference type="KEGG" id="mcys:MCB1EB_2110"/>
<feature type="binding site" evidence="9">
    <location>
        <position position="17"/>
    </location>
    <ligand>
        <name>ATP</name>
        <dbReference type="ChEBI" id="CHEBI:30616"/>
    </ligand>
</feature>
<feature type="binding site" evidence="9">
    <location>
        <position position="9"/>
    </location>
    <ligand>
        <name>substrate</name>
    </ligand>
</feature>
<feature type="binding site" evidence="9">
    <location>
        <begin position="9"/>
        <end position="10"/>
    </location>
    <ligand>
        <name>ATP</name>
        <dbReference type="ChEBI" id="CHEBI:30616"/>
    </ligand>
</feature>
<evidence type="ECO:0000256" key="5">
    <source>
        <dbReference type="ARBA" id="ARBA00022840"/>
    </source>
</evidence>
<organism evidence="10 11">
    <name type="scientific">Mycoavidus cysteinexigens</name>
    <dbReference type="NCBI Taxonomy" id="1553431"/>
    <lineage>
        <taxon>Bacteria</taxon>
        <taxon>Pseudomonadati</taxon>
        <taxon>Pseudomonadota</taxon>
        <taxon>Betaproteobacteria</taxon>
        <taxon>Burkholderiales</taxon>
        <taxon>Burkholderiaceae</taxon>
        <taxon>Mycoavidus</taxon>
    </lineage>
</organism>
<evidence type="ECO:0000256" key="8">
    <source>
        <dbReference type="ARBA" id="ARBA00029346"/>
    </source>
</evidence>
<keyword evidence="3 9" id="KW-0548">Nucleotidyltransferase</keyword>
<comment type="subunit">
    <text evidence="9">Homohexamer.</text>
</comment>
<name>A0A2Z6EXV1_9BURK</name>
<dbReference type="SUPFAM" id="SSF52374">
    <property type="entry name" value="Nucleotidylyl transferase"/>
    <property type="match status" value="1"/>
</dbReference>
<dbReference type="RefSeq" id="WP_026921553.1">
    <property type="nucleotide sequence ID" value="NZ_AP018150.1"/>
</dbReference>
<dbReference type="InterPro" id="IPR004821">
    <property type="entry name" value="Cyt_trans-like"/>
</dbReference>
<dbReference type="NCBIfam" id="TIGR00125">
    <property type="entry name" value="cyt_tran_rel"/>
    <property type="match status" value="1"/>
</dbReference>
<evidence type="ECO:0000256" key="3">
    <source>
        <dbReference type="ARBA" id="ARBA00022695"/>
    </source>
</evidence>
<reference evidence="10 11" key="1">
    <citation type="journal article" date="2018" name="Microbes Environ.">
        <title>Comparative Genomic Insights into Endofungal Lifestyles of Two Bacterial Endosymbionts, Mycoavidus cysteinexigens and Burkholderia rhizoxinica.</title>
        <authorList>
            <person name="Sharmin D."/>
            <person name="Guo Y."/>
            <person name="Nishizawa T."/>
            <person name="Ohshima S."/>
            <person name="Sato Y."/>
            <person name="Takashima Y."/>
            <person name="Narisawa K."/>
            <person name="Ohta H."/>
        </authorList>
    </citation>
    <scope>NUCLEOTIDE SEQUENCE [LARGE SCALE GENOMIC DNA]</scope>
    <source>
        <strain evidence="10 11">B1-EB</strain>
    </source>
</reference>
<gene>
    <name evidence="9" type="primary">coaD</name>
    <name evidence="10" type="ORF">MCB1EB_2110</name>
</gene>